<accession>A0AAP2Z221</accession>
<gene>
    <name evidence="1" type="ORF">OB960_18830</name>
</gene>
<dbReference type="EMBL" id="JAOPKA010000015">
    <property type="protein sequence ID" value="MCU4743445.1"/>
    <property type="molecule type" value="Genomic_DNA"/>
</dbReference>
<dbReference type="AlphaFoldDB" id="A0AAP2Z221"/>
<name>A0AAP2Z221_9EURY</name>
<comment type="caution">
    <text evidence="1">The sequence shown here is derived from an EMBL/GenBank/DDBJ whole genome shotgun (WGS) entry which is preliminary data.</text>
</comment>
<dbReference type="Proteomes" id="UP001321018">
    <property type="component" value="Unassembled WGS sequence"/>
</dbReference>
<evidence type="ECO:0000313" key="1">
    <source>
        <dbReference type="EMBL" id="MCU4743445.1"/>
    </source>
</evidence>
<sequence>MSTTTPTTEVVSEAQHHELETVAGGTLVFEPIAEYRAALGRTTQIGRRLVGFVDVSDWDGVRSELARRGHDVGNVHQLPELDPEEVR</sequence>
<dbReference type="RefSeq" id="WP_338005264.1">
    <property type="nucleotide sequence ID" value="NZ_JAOPKA010000015.1"/>
</dbReference>
<proteinExistence type="predicted"/>
<evidence type="ECO:0000313" key="2">
    <source>
        <dbReference type="Proteomes" id="UP001321018"/>
    </source>
</evidence>
<protein>
    <submittedName>
        <fullName evidence="1">Uncharacterized protein</fullName>
    </submittedName>
</protein>
<reference evidence="1" key="1">
    <citation type="submission" date="2022-09" db="EMBL/GenBank/DDBJ databases">
        <title>Enrichment on poylsaccharides allowed isolation of novel metabolic and taxonomic groups of Haloarchaea.</title>
        <authorList>
            <person name="Sorokin D.Y."/>
            <person name="Elcheninov A.G."/>
            <person name="Khizhniak T.V."/>
            <person name="Kolganova T.V."/>
            <person name="Kublanov I.V."/>
        </authorList>
    </citation>
    <scope>NUCLEOTIDE SEQUENCE</scope>
    <source>
        <strain evidence="1">AArc-xg1-1</strain>
    </source>
</reference>
<organism evidence="1 2">
    <name type="scientific">Natronoglomus mannanivorans</name>
    <dbReference type="NCBI Taxonomy" id="2979990"/>
    <lineage>
        <taxon>Archaea</taxon>
        <taxon>Methanobacteriati</taxon>
        <taxon>Methanobacteriota</taxon>
        <taxon>Stenosarchaea group</taxon>
        <taxon>Halobacteria</taxon>
        <taxon>Halobacteriales</taxon>
        <taxon>Natrialbaceae</taxon>
        <taxon>Natronoglomus</taxon>
    </lineage>
</organism>